<comment type="subcellular location">
    <subcellularLocation>
        <location evidence="1">Cell membrane</location>
        <topology evidence="1">Multi-pass membrane protein</topology>
    </subcellularLocation>
</comment>
<evidence type="ECO:0000256" key="6">
    <source>
        <dbReference type="SAM" id="MobiDB-lite"/>
    </source>
</evidence>
<dbReference type="STRING" id="1524254.PHACT_00060"/>
<keyword evidence="5 7" id="KW-0472">Membrane</keyword>
<dbReference type="EMBL" id="MASR01000001">
    <property type="protein sequence ID" value="OFE11745.1"/>
    <property type="molecule type" value="Genomic_DNA"/>
</dbReference>
<dbReference type="RefSeq" id="WP_070115371.1">
    <property type="nucleotide sequence ID" value="NZ_MASR01000001.1"/>
</dbReference>
<keyword evidence="3 7" id="KW-0812">Transmembrane</keyword>
<dbReference type="InterPro" id="IPR003856">
    <property type="entry name" value="LPS_length_determ_N"/>
</dbReference>
<evidence type="ECO:0000256" key="7">
    <source>
        <dbReference type="SAM" id="Phobius"/>
    </source>
</evidence>
<protein>
    <recommendedName>
        <fullName evidence="8">Polysaccharide chain length determinant N-terminal domain-containing protein</fullName>
    </recommendedName>
</protein>
<proteinExistence type="predicted"/>
<evidence type="ECO:0000313" key="10">
    <source>
        <dbReference type="Proteomes" id="UP000175669"/>
    </source>
</evidence>
<evidence type="ECO:0000256" key="5">
    <source>
        <dbReference type="ARBA" id="ARBA00023136"/>
    </source>
</evidence>
<evidence type="ECO:0000256" key="3">
    <source>
        <dbReference type="ARBA" id="ARBA00022692"/>
    </source>
</evidence>
<dbReference type="GO" id="GO:0004713">
    <property type="term" value="F:protein tyrosine kinase activity"/>
    <property type="evidence" value="ECO:0007669"/>
    <property type="project" value="TreeGrafter"/>
</dbReference>
<dbReference type="Pfam" id="PF02706">
    <property type="entry name" value="Wzz"/>
    <property type="match status" value="1"/>
</dbReference>
<keyword evidence="10" id="KW-1185">Reference proteome</keyword>
<feature type="domain" description="Polysaccharide chain length determinant N-terminal" evidence="8">
    <location>
        <begin position="33"/>
        <end position="133"/>
    </location>
</feature>
<feature type="region of interest" description="Disordered" evidence="6">
    <location>
        <begin position="1"/>
        <end position="25"/>
    </location>
</feature>
<evidence type="ECO:0000256" key="4">
    <source>
        <dbReference type="ARBA" id="ARBA00022989"/>
    </source>
</evidence>
<organism evidence="9 10">
    <name type="scientific">Pseudohongiella acticola</name>
    <dbReference type="NCBI Taxonomy" id="1524254"/>
    <lineage>
        <taxon>Bacteria</taxon>
        <taxon>Pseudomonadati</taxon>
        <taxon>Pseudomonadota</taxon>
        <taxon>Gammaproteobacteria</taxon>
        <taxon>Pseudomonadales</taxon>
        <taxon>Pseudohongiellaceae</taxon>
        <taxon>Pseudohongiella</taxon>
    </lineage>
</organism>
<dbReference type="OrthoDB" id="9775724at2"/>
<evidence type="ECO:0000259" key="8">
    <source>
        <dbReference type="Pfam" id="PF02706"/>
    </source>
</evidence>
<comment type="caution">
    <text evidence="9">The sequence shown here is derived from an EMBL/GenBank/DDBJ whole genome shotgun (WGS) entry which is preliminary data.</text>
</comment>
<dbReference type="Gene3D" id="3.30.1890.10">
    <property type="entry name" value="FepE-like"/>
    <property type="match status" value="1"/>
</dbReference>
<dbReference type="PANTHER" id="PTHR32309">
    <property type="entry name" value="TYROSINE-PROTEIN KINASE"/>
    <property type="match status" value="1"/>
</dbReference>
<dbReference type="PANTHER" id="PTHR32309:SF13">
    <property type="entry name" value="FERRIC ENTEROBACTIN TRANSPORT PROTEIN FEPE"/>
    <property type="match status" value="1"/>
</dbReference>
<dbReference type="GO" id="GO:0005886">
    <property type="term" value="C:plasma membrane"/>
    <property type="evidence" value="ECO:0007669"/>
    <property type="project" value="UniProtKB-SubCell"/>
</dbReference>
<keyword evidence="2" id="KW-1003">Cell membrane</keyword>
<feature type="transmembrane region" description="Helical" evidence="7">
    <location>
        <begin position="297"/>
        <end position="315"/>
    </location>
</feature>
<feature type="compositionally biased region" description="Polar residues" evidence="6">
    <location>
        <begin position="1"/>
        <end position="11"/>
    </location>
</feature>
<dbReference type="AlphaFoldDB" id="A0A1E8CHE9"/>
<feature type="compositionally biased region" description="Low complexity" evidence="6">
    <location>
        <begin position="12"/>
        <end position="25"/>
    </location>
</feature>
<evidence type="ECO:0000256" key="2">
    <source>
        <dbReference type="ARBA" id="ARBA00022475"/>
    </source>
</evidence>
<name>A0A1E8CHE9_9GAMM</name>
<reference evidence="10" key="1">
    <citation type="submission" date="2016-07" db="EMBL/GenBank/DDBJ databases">
        <authorList>
            <person name="Florea S."/>
            <person name="Webb J.S."/>
            <person name="Jaromczyk J."/>
            <person name="Schardl C.L."/>
        </authorList>
    </citation>
    <scope>NUCLEOTIDE SEQUENCE [LARGE SCALE GENOMIC DNA]</scope>
    <source>
        <strain evidence="10">KCTC 42131</strain>
    </source>
</reference>
<keyword evidence="4 7" id="KW-1133">Transmembrane helix</keyword>
<accession>A0A1E8CHE9</accession>
<sequence>MDNQDNTTGTHQQATSASPQSYSSQTYPQFEEDEIDLRELFGIVWAEKWLIIGVTAIFAIGSVIYALMQTDIYRAEAVLAPADSEQNMSGLASQLGGAAALLGVNVGGTAGDDISTAIATLRSRQFIGRFIEENDLLVPLFAGRWDKTTGESVIDEEVYNPTTQTWTAGGPPSDQEAYRAFTGMLSIGGPDRTTGIVTIAMNWHNPVEAAEWVNELVAAINTHVRTQDVSEANRAIAYLRAQLEQTQLVDMQRVFYQLIESQTRVTMLADVRDEYVFQVIDPAMVPDQKAAPSRSNIVMVGIMIGGLLALTLVYLRRKFMTLQNKPAS</sequence>
<dbReference type="Proteomes" id="UP000175669">
    <property type="component" value="Unassembled WGS sequence"/>
</dbReference>
<evidence type="ECO:0000256" key="1">
    <source>
        <dbReference type="ARBA" id="ARBA00004651"/>
    </source>
</evidence>
<feature type="transmembrane region" description="Helical" evidence="7">
    <location>
        <begin position="49"/>
        <end position="68"/>
    </location>
</feature>
<gene>
    <name evidence="9" type="ORF">PHACT_00060</name>
</gene>
<dbReference type="InterPro" id="IPR050445">
    <property type="entry name" value="Bact_polysacc_biosynth/exp"/>
</dbReference>
<evidence type="ECO:0000313" key="9">
    <source>
        <dbReference type="EMBL" id="OFE11745.1"/>
    </source>
</evidence>